<keyword evidence="2" id="KW-1185">Reference proteome</keyword>
<name>A0ACD5AV06_9ACTN</name>
<organism evidence="1 2">
    <name type="scientific">Streptomyces citrinus</name>
    <dbReference type="NCBI Taxonomy" id="3118173"/>
    <lineage>
        <taxon>Bacteria</taxon>
        <taxon>Bacillati</taxon>
        <taxon>Actinomycetota</taxon>
        <taxon>Actinomycetes</taxon>
        <taxon>Kitasatosporales</taxon>
        <taxon>Streptomycetaceae</taxon>
        <taxon>Streptomyces</taxon>
    </lineage>
</organism>
<evidence type="ECO:0000313" key="1">
    <source>
        <dbReference type="EMBL" id="WWQ69343.1"/>
    </source>
</evidence>
<gene>
    <name evidence="1" type="ORF">V2W30_39835</name>
</gene>
<proteinExistence type="predicted"/>
<protein>
    <submittedName>
        <fullName evidence="1">Uncharacterized protein</fullName>
    </submittedName>
</protein>
<sequence length="387" mass="42683">MSELALDTSDGRIIDLRRAPDAASRLPRGKAGGRYRCCACGKTLIFSGPATLQSGFTPRFRHEGTAASADRCGAVAAHQADIQADLTVIIDLRDRLVHALPGASVDLQTDPRLAGQRWELPPAIVVRRDDQILVVERPRRPLAKATAEARRQHVRTTYGDQTAHWWFFDRDDTQHYVPAGTVKVRPHGKPDTHHKVRPTPVQRHLVRTGGSVCWITADTVLLPYGGHPGTYPALEGEDWSGEMASWAKDWKISHPHPADGAAWWGLIPLPLLALGQQSGLHPAPAFALMTALEKAQHGREAHRRRLARQHAQQPASPEQSPAPVEPPSEADEAPVAPTPPPAHAPAPPEHRPVPPRPSLPPPAPVRRVRPQGRRFTWRRLLPHHWRA</sequence>
<dbReference type="EMBL" id="CP146023">
    <property type="protein sequence ID" value="WWQ69343.1"/>
    <property type="molecule type" value="Genomic_DNA"/>
</dbReference>
<evidence type="ECO:0000313" key="2">
    <source>
        <dbReference type="Proteomes" id="UP001432251"/>
    </source>
</evidence>
<geneLocation type="plasmid" evidence="1 2">
    <name>p1</name>
</geneLocation>
<accession>A0ACD5AV06</accession>
<keyword evidence="1" id="KW-0614">Plasmid</keyword>
<dbReference type="Proteomes" id="UP001432251">
    <property type="component" value="Plasmid p1"/>
</dbReference>
<reference evidence="1" key="1">
    <citation type="journal article" date="2025" name="Int. J. Syst. Evol. Microbiol.">
        <title>Streptomyces citrinus sp. nov., with yellow diffusible pigment.</title>
        <authorList>
            <person name="He Y."/>
            <person name="Yang E."/>
            <person name="Xu J."/>
            <person name="Sun Y."/>
            <person name="Sun L."/>
        </authorList>
    </citation>
    <scope>NUCLEOTIDE SEQUENCE</scope>
    <source>
        <strain evidence="1">Q6</strain>
    </source>
</reference>